<feature type="transmembrane region" description="Helical" evidence="6">
    <location>
        <begin position="279"/>
        <end position="298"/>
    </location>
</feature>
<evidence type="ECO:0000313" key="9">
    <source>
        <dbReference type="EMBL" id="MBJ7879846.1"/>
    </source>
</evidence>
<dbReference type="RefSeq" id="WP_199597365.1">
    <property type="nucleotide sequence ID" value="NZ_JAEHJZ010000006.1"/>
</dbReference>
<keyword evidence="4 6" id="KW-1133">Transmembrane helix</keyword>
<dbReference type="InterPro" id="IPR025857">
    <property type="entry name" value="MacB_PCD"/>
</dbReference>
<dbReference type="GO" id="GO:0022857">
    <property type="term" value="F:transmembrane transporter activity"/>
    <property type="evidence" value="ECO:0007669"/>
    <property type="project" value="TreeGrafter"/>
</dbReference>
<accession>A0A934KHX7</accession>
<evidence type="ECO:0000256" key="1">
    <source>
        <dbReference type="ARBA" id="ARBA00004651"/>
    </source>
</evidence>
<evidence type="ECO:0000256" key="4">
    <source>
        <dbReference type="ARBA" id="ARBA00022989"/>
    </source>
</evidence>
<dbReference type="Pfam" id="PF12704">
    <property type="entry name" value="MacB_PCD"/>
    <property type="match status" value="2"/>
</dbReference>
<feature type="domain" description="ABC3 transporter permease C-terminal" evidence="7">
    <location>
        <begin position="282"/>
        <end position="397"/>
    </location>
</feature>
<feature type="domain" description="MacB-like periplasmic core" evidence="8">
    <location>
        <begin position="424"/>
        <end position="589"/>
    </location>
</feature>
<dbReference type="GO" id="GO:0005886">
    <property type="term" value="C:plasma membrane"/>
    <property type="evidence" value="ECO:0007669"/>
    <property type="project" value="UniProtKB-SubCell"/>
</dbReference>
<name>A0A934KHX7_9FLAO</name>
<feature type="domain" description="ABC3 transporter permease C-terminal" evidence="7">
    <location>
        <begin position="664"/>
        <end position="777"/>
    </location>
</feature>
<feature type="transmembrane region" description="Helical" evidence="6">
    <location>
        <begin position="327"/>
        <end position="350"/>
    </location>
</feature>
<protein>
    <submittedName>
        <fullName evidence="9">ABC transporter permease</fullName>
    </submittedName>
</protein>
<feature type="transmembrane region" description="Helical" evidence="6">
    <location>
        <begin position="664"/>
        <end position="685"/>
    </location>
</feature>
<dbReference type="EMBL" id="JAEHJZ010000006">
    <property type="protein sequence ID" value="MBJ7879846.1"/>
    <property type="molecule type" value="Genomic_DNA"/>
</dbReference>
<evidence type="ECO:0000256" key="3">
    <source>
        <dbReference type="ARBA" id="ARBA00022692"/>
    </source>
</evidence>
<dbReference type="InterPro" id="IPR050250">
    <property type="entry name" value="Macrolide_Exporter_MacB"/>
</dbReference>
<gene>
    <name evidence="9" type="ORF">JEM65_04135</name>
</gene>
<dbReference type="AlphaFoldDB" id="A0A934KHX7"/>
<evidence type="ECO:0000259" key="8">
    <source>
        <dbReference type="Pfam" id="PF12704"/>
    </source>
</evidence>
<feature type="transmembrane region" description="Helical" evidence="6">
    <location>
        <begin position="419"/>
        <end position="438"/>
    </location>
</feature>
<dbReference type="PANTHER" id="PTHR30572:SF18">
    <property type="entry name" value="ABC-TYPE MACROLIDE FAMILY EXPORT SYSTEM PERMEASE COMPONENT 2"/>
    <property type="match status" value="1"/>
</dbReference>
<organism evidence="9 10">
    <name type="scientific">Gelidibacter salicanalis</name>
    <dbReference type="NCBI Taxonomy" id="291193"/>
    <lineage>
        <taxon>Bacteria</taxon>
        <taxon>Pseudomonadati</taxon>
        <taxon>Bacteroidota</taxon>
        <taxon>Flavobacteriia</taxon>
        <taxon>Flavobacteriales</taxon>
        <taxon>Flavobacteriaceae</taxon>
        <taxon>Gelidibacter</taxon>
    </lineage>
</organism>
<keyword evidence="3 6" id="KW-0812">Transmembrane</keyword>
<evidence type="ECO:0000313" key="10">
    <source>
        <dbReference type="Proteomes" id="UP000662373"/>
    </source>
</evidence>
<sequence>MIRNYFKIALRNLWKNKGFTAINLLGLVIGMTAVILIGTWIQNELSFERFHTNEKSLYKVYNRSTGPGEISTWDITSGPLGKALENDFPEVENSARIYWSAERLFGVGDKSIKTKGNEVDGSFLRMFSFPLLQGNSDDALEGVNNIVITKTLAIKLFGDTDPINKEIKIDNETNYKVTGILKDLPSNTAFDFEYLISLKGNETKYSGSDAWGINTFYTYIQLKPNTLIVHFNEKIKNLVERKSDKYKWEIFLYPVSQSHLYSRFENGKVAGGHIETVRLMAIIGGLILLIACINFMNLSTAQSQKRAKEVGVRKVIGAGKSSLISQFLCESILLAAIGGILALVIAAVYLPYFNQLIEKSLMINFLNPLLWLGLGGFVLFTGLLAGSYPAFYLSSFTPVKVLKGAFKGVKSSFNPRKTLVVLQFSVGIALVIATIVIYQQINFTQNRATGYNVNNLVQVRIEGDIKKNYDLIKTELLSARAVTAMSKTGWGVTVDGSNGSGFKWDGMEQENLNFSLYRTGGNFAKTMDLKLVDGRDIDFSLFPGDSSSVMINETAVKKMGLKDPIGKLIRKDDSALTIVGVFNDFIIGSPYDDVRPMLVFGSVDGVYNIVMRLNGLNDTAKNLKIAADVFSKYNPAYPFTYHFVDQEYAEKFKDEKQIASLSSLFAGLTIFISCLGLFGLAAYMAQNRSKEIGIRKVLGASVGGIVKMLSKEFIMLVVIAIVIAVPISWYFMSEWLQDFTYRIDLEWISFVYAGVGTLLIALLTVSFQAIKAAIVNPVESLKTE</sequence>
<dbReference type="Proteomes" id="UP000662373">
    <property type="component" value="Unassembled WGS sequence"/>
</dbReference>
<evidence type="ECO:0000256" key="5">
    <source>
        <dbReference type="ARBA" id="ARBA00023136"/>
    </source>
</evidence>
<evidence type="ECO:0000256" key="2">
    <source>
        <dbReference type="ARBA" id="ARBA00022475"/>
    </source>
</evidence>
<keyword evidence="5 6" id="KW-0472">Membrane</keyword>
<comment type="caution">
    <text evidence="9">The sequence shown here is derived from an EMBL/GenBank/DDBJ whole genome shotgun (WGS) entry which is preliminary data.</text>
</comment>
<reference evidence="9 10" key="1">
    <citation type="submission" date="2020-09" db="EMBL/GenBank/DDBJ databases">
        <title>Draft genome of Gelidibacter salicanalis PAMC21136.</title>
        <authorList>
            <person name="Park H."/>
        </authorList>
    </citation>
    <scope>NUCLEOTIDE SEQUENCE [LARGE SCALE GENOMIC DNA]</scope>
    <source>
        <strain evidence="9 10">PAMC21136</strain>
    </source>
</reference>
<feature type="transmembrane region" description="Helical" evidence="6">
    <location>
        <begin position="370"/>
        <end position="393"/>
    </location>
</feature>
<feature type="transmembrane region" description="Helical" evidence="6">
    <location>
        <begin position="747"/>
        <end position="767"/>
    </location>
</feature>
<dbReference type="PANTHER" id="PTHR30572">
    <property type="entry name" value="MEMBRANE COMPONENT OF TRANSPORTER-RELATED"/>
    <property type="match status" value="1"/>
</dbReference>
<feature type="domain" description="MacB-like periplasmic core" evidence="8">
    <location>
        <begin position="20"/>
        <end position="237"/>
    </location>
</feature>
<comment type="subcellular location">
    <subcellularLocation>
        <location evidence="1">Cell membrane</location>
        <topology evidence="1">Multi-pass membrane protein</topology>
    </subcellularLocation>
</comment>
<feature type="transmembrane region" description="Helical" evidence="6">
    <location>
        <begin position="713"/>
        <end position="732"/>
    </location>
</feature>
<keyword evidence="2" id="KW-1003">Cell membrane</keyword>
<feature type="transmembrane region" description="Helical" evidence="6">
    <location>
        <begin position="21"/>
        <end position="41"/>
    </location>
</feature>
<proteinExistence type="predicted"/>
<evidence type="ECO:0000256" key="6">
    <source>
        <dbReference type="SAM" id="Phobius"/>
    </source>
</evidence>
<dbReference type="InterPro" id="IPR003838">
    <property type="entry name" value="ABC3_permease_C"/>
</dbReference>
<keyword evidence="10" id="KW-1185">Reference proteome</keyword>
<evidence type="ECO:0000259" key="7">
    <source>
        <dbReference type="Pfam" id="PF02687"/>
    </source>
</evidence>
<dbReference type="Pfam" id="PF02687">
    <property type="entry name" value="FtsX"/>
    <property type="match status" value="2"/>
</dbReference>